<evidence type="ECO:0000259" key="2">
    <source>
        <dbReference type="PROSITE" id="PS50943"/>
    </source>
</evidence>
<evidence type="ECO:0000313" key="4">
    <source>
        <dbReference type="EMBL" id="PXX74618.1"/>
    </source>
</evidence>
<name>A0A318KHH2_9FIRM</name>
<dbReference type="GO" id="GO:0003677">
    <property type="term" value="F:DNA binding"/>
    <property type="evidence" value="ECO:0007669"/>
    <property type="project" value="UniProtKB-KW"/>
</dbReference>
<keyword evidence="5" id="KW-1185">Reference proteome</keyword>
<dbReference type="RefSeq" id="WP_022938915.1">
    <property type="nucleotide sequence ID" value="NZ_BAABZA010000003.1"/>
</dbReference>
<dbReference type="Proteomes" id="UP000247612">
    <property type="component" value="Unassembled WGS sequence"/>
</dbReference>
<accession>A0A318KHH2</accession>
<dbReference type="CDD" id="cd00093">
    <property type="entry name" value="HTH_XRE"/>
    <property type="match status" value="1"/>
</dbReference>
<dbReference type="Gene3D" id="1.10.260.40">
    <property type="entry name" value="lambda repressor-like DNA-binding domains"/>
    <property type="match status" value="1"/>
</dbReference>
<dbReference type="PANTHER" id="PTHR46558">
    <property type="entry name" value="TRACRIPTIONAL REGULATORY PROTEIN-RELATED-RELATED"/>
    <property type="match status" value="1"/>
</dbReference>
<protein>
    <submittedName>
        <fullName evidence="3">Helix-turn-helix domain-containing protein</fullName>
    </submittedName>
    <submittedName>
        <fullName evidence="4">Transcriptional regulator with XRE-family HTH domain</fullName>
    </submittedName>
</protein>
<dbReference type="Proteomes" id="UP001276902">
    <property type="component" value="Unassembled WGS sequence"/>
</dbReference>
<dbReference type="SMART" id="SM00530">
    <property type="entry name" value="HTH_XRE"/>
    <property type="match status" value="1"/>
</dbReference>
<dbReference type="Pfam" id="PF01381">
    <property type="entry name" value="HTH_3"/>
    <property type="match status" value="1"/>
</dbReference>
<dbReference type="InterPro" id="IPR001387">
    <property type="entry name" value="Cro/C1-type_HTH"/>
</dbReference>
<proteinExistence type="predicted"/>
<dbReference type="PROSITE" id="PS50943">
    <property type="entry name" value="HTH_CROC1"/>
    <property type="match status" value="1"/>
</dbReference>
<reference evidence="4 5" key="1">
    <citation type="submission" date="2018-05" db="EMBL/GenBank/DDBJ databases">
        <title>Genomic Encyclopedia of Type Strains, Phase IV (KMG-IV): sequencing the most valuable type-strain genomes for metagenomic binning, comparative biology and taxonomic classification.</title>
        <authorList>
            <person name="Goeker M."/>
        </authorList>
    </citation>
    <scope>NUCLEOTIDE SEQUENCE [LARGE SCALE GENOMIC DNA]</scope>
    <source>
        <strain evidence="4 5">JC118</strain>
    </source>
</reference>
<reference evidence="3" key="2">
    <citation type="submission" date="2022-03" db="EMBL/GenBank/DDBJ databases">
        <title>First case of bacteraemia caused by Dielma fastidiosa in a patient hospitalised with diverticulitis.</title>
        <authorList>
            <person name="Forman-Ankjaer B."/>
            <person name="Hvid-Jensen F."/>
            <person name="Kobel C.M."/>
            <person name="Greve T."/>
        </authorList>
    </citation>
    <scope>NUCLEOTIDE SEQUENCE</scope>
    <source>
        <strain evidence="3">AUH_DF_2021</strain>
    </source>
</reference>
<feature type="domain" description="HTH cro/C1-type" evidence="2">
    <location>
        <begin position="10"/>
        <end position="63"/>
    </location>
</feature>
<dbReference type="SUPFAM" id="SSF47413">
    <property type="entry name" value="lambda repressor-like DNA-binding domains"/>
    <property type="match status" value="1"/>
</dbReference>
<dbReference type="PANTHER" id="PTHR46558:SF11">
    <property type="entry name" value="HTH-TYPE TRANSCRIPTIONAL REGULATOR XRE"/>
    <property type="match status" value="1"/>
</dbReference>
<comment type="caution">
    <text evidence="4">The sequence shown here is derived from an EMBL/GenBank/DDBJ whole genome shotgun (WGS) entry which is preliminary data.</text>
</comment>
<keyword evidence="1" id="KW-0238">DNA-binding</keyword>
<dbReference type="EMBL" id="JALDAW010000016">
    <property type="protein sequence ID" value="MDY5168719.1"/>
    <property type="molecule type" value="Genomic_DNA"/>
</dbReference>
<evidence type="ECO:0000313" key="3">
    <source>
        <dbReference type="EMBL" id="MDY5168719.1"/>
    </source>
</evidence>
<dbReference type="STRING" id="1034346.GCA_000313565_02630"/>
<dbReference type="InterPro" id="IPR010982">
    <property type="entry name" value="Lambda_DNA-bd_dom_sf"/>
</dbReference>
<dbReference type="GeneID" id="94442452"/>
<gene>
    <name evidence="4" type="ORF">DES51_1224</name>
    <name evidence="3" type="ORF">MQE39_11400</name>
</gene>
<sequence length="289" mass="33204">MKKTNLGETIYKLRKQRGITQEELGRAVNVSTQAVSKWEHGGSPDAEMLPLLADYFHVSIDSLYGRSETAARNIFDDVLIDLINKSKEERFEHAFQICWAMIRGLVGIDLVKNIYYDNLPQLPKESEMFMKSLISLDEGVAYMLLKKEFHYFMLFPEPKGGFNQELADAADYTELFSFLAKPDTVKILLFIFANKAQSFTASLIVSRLKIEEAAVLMILDEMTDRSWLYRTEIETEDKLLISYQLSGDNQILPFLIIAKALIDSQTNLYYMNLNDRHLPLFSGKGRKNE</sequence>
<evidence type="ECO:0000313" key="5">
    <source>
        <dbReference type="Proteomes" id="UP000247612"/>
    </source>
</evidence>
<evidence type="ECO:0000256" key="1">
    <source>
        <dbReference type="ARBA" id="ARBA00023125"/>
    </source>
</evidence>
<dbReference type="OrthoDB" id="2064916at2"/>
<dbReference type="AlphaFoldDB" id="A0A318KHH2"/>
<organism evidence="4 5">
    <name type="scientific">Dielma fastidiosa</name>
    <dbReference type="NCBI Taxonomy" id="1034346"/>
    <lineage>
        <taxon>Bacteria</taxon>
        <taxon>Bacillati</taxon>
        <taxon>Bacillota</taxon>
        <taxon>Erysipelotrichia</taxon>
        <taxon>Erysipelotrichales</taxon>
        <taxon>Erysipelotrichaceae</taxon>
        <taxon>Dielma</taxon>
    </lineage>
</organism>
<dbReference type="EMBL" id="QJKH01000022">
    <property type="protein sequence ID" value="PXX74618.1"/>
    <property type="molecule type" value="Genomic_DNA"/>
</dbReference>